<sequence length="100" mass="11436">MSTKEKGVLIACLKKEMTDNEYRTNYTGKLATISMVGNHHRKLTDSKNGILCDMDEDGEWDVEMVTFLFLERIEVTICTLMAAICFKEFRYSSNSSRAIP</sequence>
<protein>
    <submittedName>
        <fullName evidence="1">Uncharacterized protein</fullName>
    </submittedName>
</protein>
<gene>
    <name evidence="1" type="ORF">RF11_05316</name>
</gene>
<evidence type="ECO:0000313" key="1">
    <source>
        <dbReference type="EMBL" id="KII65584.1"/>
    </source>
</evidence>
<dbReference type="EMBL" id="JWZT01003764">
    <property type="protein sequence ID" value="KII65584.1"/>
    <property type="molecule type" value="Genomic_DNA"/>
</dbReference>
<accession>A0A0C2IJL2</accession>
<name>A0A0C2IJL2_THEKT</name>
<evidence type="ECO:0000313" key="2">
    <source>
        <dbReference type="Proteomes" id="UP000031668"/>
    </source>
</evidence>
<proteinExistence type="predicted"/>
<organism evidence="1 2">
    <name type="scientific">Thelohanellus kitauei</name>
    <name type="common">Myxosporean</name>
    <dbReference type="NCBI Taxonomy" id="669202"/>
    <lineage>
        <taxon>Eukaryota</taxon>
        <taxon>Metazoa</taxon>
        <taxon>Cnidaria</taxon>
        <taxon>Myxozoa</taxon>
        <taxon>Myxosporea</taxon>
        <taxon>Bivalvulida</taxon>
        <taxon>Platysporina</taxon>
        <taxon>Myxobolidae</taxon>
        <taxon>Thelohanellus</taxon>
    </lineage>
</organism>
<dbReference type="AlphaFoldDB" id="A0A0C2IJL2"/>
<reference evidence="1 2" key="1">
    <citation type="journal article" date="2014" name="Genome Biol. Evol.">
        <title>The genome of the myxosporean Thelohanellus kitauei shows adaptations to nutrient acquisition within its fish host.</title>
        <authorList>
            <person name="Yang Y."/>
            <person name="Xiong J."/>
            <person name="Zhou Z."/>
            <person name="Huo F."/>
            <person name="Miao W."/>
            <person name="Ran C."/>
            <person name="Liu Y."/>
            <person name="Zhang J."/>
            <person name="Feng J."/>
            <person name="Wang M."/>
            <person name="Wang M."/>
            <person name="Wang L."/>
            <person name="Yao B."/>
        </authorList>
    </citation>
    <scope>NUCLEOTIDE SEQUENCE [LARGE SCALE GENOMIC DNA]</scope>
    <source>
        <strain evidence="1">Wuqing</strain>
    </source>
</reference>
<keyword evidence="2" id="KW-1185">Reference proteome</keyword>
<comment type="caution">
    <text evidence="1">The sequence shown here is derived from an EMBL/GenBank/DDBJ whole genome shotgun (WGS) entry which is preliminary data.</text>
</comment>
<dbReference type="Proteomes" id="UP000031668">
    <property type="component" value="Unassembled WGS sequence"/>
</dbReference>